<evidence type="ECO:0000256" key="6">
    <source>
        <dbReference type="ARBA" id="ARBA00022840"/>
    </source>
</evidence>
<feature type="domain" description="Carbohydrate kinase FGGY C-terminal" evidence="12">
    <location>
        <begin position="245"/>
        <end position="428"/>
    </location>
</feature>
<dbReference type="PROSITE" id="PS00933">
    <property type="entry name" value="FGGY_KINASES_1"/>
    <property type="match status" value="1"/>
</dbReference>
<dbReference type="Gene3D" id="3.30.420.40">
    <property type="match status" value="2"/>
</dbReference>
<proteinExistence type="inferred from homology"/>
<reference evidence="13 14" key="1">
    <citation type="submission" date="2024-06" db="EMBL/GenBank/DDBJ databases">
        <title>The Natural Products Discovery Center: Release of the First 8490 Sequenced Strains for Exploring Actinobacteria Biosynthetic Diversity.</title>
        <authorList>
            <person name="Kalkreuter E."/>
            <person name="Kautsar S.A."/>
            <person name="Yang D."/>
            <person name="Bader C.D."/>
            <person name="Teijaro C.N."/>
            <person name="Fluegel L."/>
            <person name="Davis C.M."/>
            <person name="Simpson J.R."/>
            <person name="Lauterbach L."/>
            <person name="Steele A.D."/>
            <person name="Gui C."/>
            <person name="Meng S."/>
            <person name="Li G."/>
            <person name="Viehrig K."/>
            <person name="Ye F."/>
            <person name="Su P."/>
            <person name="Kiefer A.F."/>
            <person name="Nichols A."/>
            <person name="Cepeda A.J."/>
            <person name="Yan W."/>
            <person name="Fan B."/>
            <person name="Jiang Y."/>
            <person name="Adhikari A."/>
            <person name="Zheng C.-J."/>
            <person name="Schuster L."/>
            <person name="Cowan T.M."/>
            <person name="Smanski M.J."/>
            <person name="Chevrette M.G."/>
            <person name="De Carvalho L.P.S."/>
            <person name="Shen B."/>
        </authorList>
    </citation>
    <scope>NUCLEOTIDE SEQUENCE [LARGE SCALE GENOMIC DNA]</scope>
    <source>
        <strain evidence="13 14">NPDC048946</strain>
    </source>
</reference>
<evidence type="ECO:0000256" key="1">
    <source>
        <dbReference type="ARBA" id="ARBA00009156"/>
    </source>
</evidence>
<feature type="site" description="Important for activity" evidence="8">
    <location>
        <position position="11"/>
    </location>
</feature>
<protein>
    <recommendedName>
        <fullName evidence="8 10">Xylulose kinase</fullName>
        <shortName evidence="8 10">Xylulokinase</shortName>
        <ecNumber evidence="8 10">2.7.1.17</ecNumber>
    </recommendedName>
</protein>
<keyword evidence="3 8" id="KW-0808">Transferase</keyword>
<organism evidence="13 14">
    <name type="scientific">Streptodolium elevatio</name>
    <dbReference type="NCBI Taxonomy" id="3157996"/>
    <lineage>
        <taxon>Bacteria</taxon>
        <taxon>Bacillati</taxon>
        <taxon>Actinomycetota</taxon>
        <taxon>Actinomycetes</taxon>
        <taxon>Kitasatosporales</taxon>
        <taxon>Streptomycetaceae</taxon>
        <taxon>Streptodolium</taxon>
    </lineage>
</organism>
<dbReference type="EC" id="2.7.1.17" evidence="8 10"/>
<dbReference type="PROSITE" id="PS00445">
    <property type="entry name" value="FGGY_KINASES_2"/>
    <property type="match status" value="1"/>
</dbReference>
<comment type="catalytic activity">
    <reaction evidence="8 10">
        <text>D-xylulose + ATP = D-xylulose 5-phosphate + ADP + H(+)</text>
        <dbReference type="Rhea" id="RHEA:10964"/>
        <dbReference type="ChEBI" id="CHEBI:15378"/>
        <dbReference type="ChEBI" id="CHEBI:17140"/>
        <dbReference type="ChEBI" id="CHEBI:30616"/>
        <dbReference type="ChEBI" id="CHEBI:57737"/>
        <dbReference type="ChEBI" id="CHEBI:456216"/>
        <dbReference type="EC" id="2.7.1.17"/>
    </reaction>
</comment>
<dbReference type="Pfam" id="PF00370">
    <property type="entry name" value="FGGY_N"/>
    <property type="match status" value="1"/>
</dbReference>
<dbReference type="InterPro" id="IPR043129">
    <property type="entry name" value="ATPase_NBD"/>
</dbReference>
<keyword evidence="4 8" id="KW-0547">Nucleotide-binding</keyword>
<dbReference type="InterPro" id="IPR006000">
    <property type="entry name" value="Xylulokinase"/>
</dbReference>
<dbReference type="PIRSF" id="PIRSF000538">
    <property type="entry name" value="GlpK"/>
    <property type="match status" value="1"/>
</dbReference>
<dbReference type="InterPro" id="IPR000577">
    <property type="entry name" value="Carb_kinase_FGGY"/>
</dbReference>
<feature type="binding site" evidence="8">
    <location>
        <begin position="74"/>
        <end position="75"/>
    </location>
    <ligand>
        <name>substrate</name>
    </ligand>
</feature>
<evidence type="ECO:0000256" key="8">
    <source>
        <dbReference type="HAMAP-Rule" id="MF_02220"/>
    </source>
</evidence>
<evidence type="ECO:0000259" key="11">
    <source>
        <dbReference type="Pfam" id="PF00370"/>
    </source>
</evidence>
<evidence type="ECO:0000313" key="13">
    <source>
        <dbReference type="EMBL" id="MEU8137834.1"/>
    </source>
</evidence>
<feature type="active site" description="Proton acceptor" evidence="8">
    <location>
        <position position="229"/>
    </location>
</feature>
<dbReference type="HAMAP" id="MF_02220">
    <property type="entry name" value="XylB"/>
    <property type="match status" value="1"/>
</dbReference>
<evidence type="ECO:0000256" key="10">
    <source>
        <dbReference type="RuleBase" id="RU364073"/>
    </source>
</evidence>
<evidence type="ECO:0000256" key="7">
    <source>
        <dbReference type="ARBA" id="ARBA00023277"/>
    </source>
</evidence>
<dbReference type="EMBL" id="JBEZFP010000101">
    <property type="protein sequence ID" value="MEU8137834.1"/>
    <property type="molecule type" value="Genomic_DNA"/>
</dbReference>
<accession>A0ABV3DQ09</accession>
<keyword evidence="14" id="KW-1185">Reference proteome</keyword>
<dbReference type="NCBIfam" id="TIGR01312">
    <property type="entry name" value="XylB"/>
    <property type="match status" value="1"/>
</dbReference>
<gene>
    <name evidence="8 10 13" type="primary">xylB</name>
    <name evidence="13" type="ORF">AB0C36_30525</name>
</gene>
<evidence type="ECO:0000256" key="4">
    <source>
        <dbReference type="ARBA" id="ARBA00022741"/>
    </source>
</evidence>
<dbReference type="CDD" id="cd07809">
    <property type="entry name" value="ASKHA_NBD_FGGY_BaXK-like"/>
    <property type="match status" value="1"/>
</dbReference>
<dbReference type="PANTHER" id="PTHR43095:SF5">
    <property type="entry name" value="XYLULOSE KINASE"/>
    <property type="match status" value="1"/>
</dbReference>
<keyword evidence="2 8" id="KW-0859">Xylose metabolism</keyword>
<dbReference type="InterPro" id="IPR018483">
    <property type="entry name" value="Carb_kinase_FGGY_CS"/>
</dbReference>
<comment type="caution">
    <text evidence="13">The sequence shown here is derived from an EMBL/GenBank/DDBJ whole genome shotgun (WGS) entry which is preliminary data.</text>
</comment>
<comment type="function">
    <text evidence="8">Catalyzes the phosphorylation of D-xylulose to D-xylulose 5-phosphate.</text>
</comment>
<evidence type="ECO:0000313" key="14">
    <source>
        <dbReference type="Proteomes" id="UP001551482"/>
    </source>
</evidence>
<name>A0ABV3DQ09_9ACTN</name>
<dbReference type="InterPro" id="IPR050406">
    <property type="entry name" value="FGGY_Carb_Kinase"/>
</dbReference>
<evidence type="ECO:0000259" key="12">
    <source>
        <dbReference type="Pfam" id="PF02782"/>
    </source>
</evidence>
<keyword evidence="6 8" id="KW-0067">ATP-binding</keyword>
<dbReference type="InterPro" id="IPR018484">
    <property type="entry name" value="FGGY_N"/>
</dbReference>
<evidence type="ECO:0000256" key="5">
    <source>
        <dbReference type="ARBA" id="ARBA00022777"/>
    </source>
</evidence>
<sequence>MRRRRLVAGVDSSTQSCKVLVCDATTGAVVRSGRAAHPEGTEVDPEHWWQALLTALDRAGGLDGVDAVSVAAQQHGMVCLDAYGSPVRPALLWNDTRSAQTARDLVREHGGPAAWARDTGSVPLASFTVTKLRWLAEHEPDAAAATAAVCLPHDWLTWRLRERAGGVDGLTTDHGDASGTGYYSPAKGAWRDDLLALAMGRVPALPRLTGAADAAGHIRGITVGAGTGDNMAAALGLGVEPGDVVVSLGTSGTVFAVCEKPSADPTGTIAGFADATGRFLPLVCTLNAAGVLDATAAMLGVDHDALSELALDAPAGAGGVVLVPYLMGERTPDRPNASGAIHGLTMANATPRHLARAAVEGMLCGLADGLDALRSAGVAVERVLLIGGAARAEAVRRIAPSVLGLPVSVPRPAEYVALGAARQAAWALTGPGTAPPDYQPYLGTLQYDDGGLPGTGVRERYAEARDHVLDRAVAP</sequence>
<dbReference type="InterPro" id="IPR018485">
    <property type="entry name" value="FGGY_C"/>
</dbReference>
<dbReference type="PANTHER" id="PTHR43095">
    <property type="entry name" value="SUGAR KINASE"/>
    <property type="match status" value="1"/>
</dbReference>
<dbReference type="SUPFAM" id="SSF53067">
    <property type="entry name" value="Actin-like ATPase domain"/>
    <property type="match status" value="2"/>
</dbReference>
<feature type="domain" description="Carbohydrate kinase FGGY N-terminal" evidence="11">
    <location>
        <begin position="7"/>
        <end position="235"/>
    </location>
</feature>
<evidence type="ECO:0000256" key="3">
    <source>
        <dbReference type="ARBA" id="ARBA00022679"/>
    </source>
</evidence>
<dbReference type="Pfam" id="PF02782">
    <property type="entry name" value="FGGY_C"/>
    <property type="match status" value="1"/>
</dbReference>
<keyword evidence="7 8" id="KW-0119">Carbohydrate metabolism</keyword>
<dbReference type="GO" id="GO:0004856">
    <property type="term" value="F:D-xylulokinase activity"/>
    <property type="evidence" value="ECO:0007669"/>
    <property type="project" value="UniProtKB-EC"/>
</dbReference>
<comment type="similarity">
    <text evidence="1 8 9">Belongs to the FGGY kinase family.</text>
</comment>
<evidence type="ECO:0000256" key="9">
    <source>
        <dbReference type="RuleBase" id="RU003733"/>
    </source>
</evidence>
<evidence type="ECO:0000256" key="2">
    <source>
        <dbReference type="ARBA" id="ARBA00022629"/>
    </source>
</evidence>
<keyword evidence="5 8" id="KW-0418">Kinase</keyword>
<dbReference type="Proteomes" id="UP001551482">
    <property type="component" value="Unassembled WGS sequence"/>
</dbReference>